<dbReference type="Proteomes" id="UP000741863">
    <property type="component" value="Unassembled WGS sequence"/>
</dbReference>
<keyword evidence="1" id="KW-0449">Lipoprotein</keyword>
<evidence type="ECO:0000313" key="1">
    <source>
        <dbReference type="EMBL" id="MBM7631051.1"/>
    </source>
</evidence>
<proteinExistence type="predicted"/>
<reference evidence="1 2" key="1">
    <citation type="submission" date="2021-01" db="EMBL/GenBank/DDBJ databases">
        <title>Genomic Encyclopedia of Type Strains, Phase IV (KMG-IV): sequencing the most valuable type-strain genomes for metagenomic binning, comparative biology and taxonomic classification.</title>
        <authorList>
            <person name="Goeker M."/>
        </authorList>
    </citation>
    <scope>NUCLEOTIDE SEQUENCE [LARGE SCALE GENOMIC DNA]</scope>
    <source>
        <strain evidence="1 2">DSM 25540</strain>
    </source>
</reference>
<dbReference type="RefSeq" id="WP_204695250.1">
    <property type="nucleotide sequence ID" value="NZ_JAFBEC010000001.1"/>
</dbReference>
<keyword evidence="2" id="KW-1185">Reference proteome</keyword>
<organism evidence="1 2">
    <name type="scientific">Geomicrobium sediminis</name>
    <dbReference type="NCBI Taxonomy" id="1347788"/>
    <lineage>
        <taxon>Bacteria</taxon>
        <taxon>Bacillati</taxon>
        <taxon>Bacillota</taxon>
        <taxon>Bacilli</taxon>
        <taxon>Bacillales</taxon>
        <taxon>Geomicrobium</taxon>
    </lineage>
</organism>
<sequence length="183" mass="21021">MFEIAGEENEPLDTIEYADLSADPVHSRFEIDEEQTTGTMYQASDGQHVINYQDYYNVYNEEELPIEEDAAADLLNWASTLESNIAEEDTSLTYEGEEEVNDVLTYKVIVSFDEGESEHWFDQDTNMIVKSKTSTQFEQTITVLDFEEVDEFDEGFFQLEDVIPDDAEEGDIAEEMAEEQDND</sequence>
<dbReference type="Gene3D" id="2.50.20.10">
    <property type="entry name" value="Lipoprotein localisation LolA/LolB/LppX"/>
    <property type="match status" value="1"/>
</dbReference>
<comment type="caution">
    <text evidence="1">The sequence shown here is derived from an EMBL/GenBank/DDBJ whole genome shotgun (WGS) entry which is preliminary data.</text>
</comment>
<name>A0ABS2P7C8_9BACL</name>
<evidence type="ECO:0000313" key="2">
    <source>
        <dbReference type="Proteomes" id="UP000741863"/>
    </source>
</evidence>
<dbReference type="EMBL" id="JAFBEC010000001">
    <property type="protein sequence ID" value="MBM7631051.1"/>
    <property type="molecule type" value="Genomic_DNA"/>
</dbReference>
<protein>
    <submittedName>
        <fullName evidence="1">Outer membrane lipoprotein-sorting protein</fullName>
    </submittedName>
</protein>
<gene>
    <name evidence="1" type="ORF">JOD17_000142</name>
</gene>
<accession>A0ABS2P7C8</accession>